<evidence type="ECO:0000256" key="1">
    <source>
        <dbReference type="ARBA" id="ARBA00023157"/>
    </source>
</evidence>
<keyword evidence="2" id="KW-0732">Signal</keyword>
<organism evidence="3 4">
    <name type="scientific">Oceanodroma tethys</name>
    <name type="common">Wedge-rumped storm-petrel</name>
    <name type="synonym">Hydrobates tethys</name>
    <dbReference type="NCBI Taxonomy" id="79633"/>
    <lineage>
        <taxon>Eukaryota</taxon>
        <taxon>Metazoa</taxon>
        <taxon>Chordata</taxon>
        <taxon>Craniata</taxon>
        <taxon>Vertebrata</taxon>
        <taxon>Euteleostomi</taxon>
        <taxon>Archelosauria</taxon>
        <taxon>Archosauria</taxon>
        <taxon>Dinosauria</taxon>
        <taxon>Saurischia</taxon>
        <taxon>Theropoda</taxon>
        <taxon>Coelurosauria</taxon>
        <taxon>Aves</taxon>
        <taxon>Neognathae</taxon>
        <taxon>Neoaves</taxon>
        <taxon>Aequornithes</taxon>
        <taxon>Procellariiformes</taxon>
        <taxon>Hydrobatidae</taxon>
        <taxon>Oceanodroma</taxon>
    </lineage>
</organism>
<dbReference type="PANTHER" id="PTHR10424:SF73">
    <property type="entry name" value="ENDOGENOUS RETROVIRUS GROUP FC1 ENV POLYPROTEIN-RELATED"/>
    <property type="match status" value="1"/>
</dbReference>
<keyword evidence="1" id="KW-1015">Disulfide bond</keyword>
<dbReference type="EMBL" id="VWZR01006419">
    <property type="protein sequence ID" value="NXH70121.1"/>
    <property type="molecule type" value="Genomic_DNA"/>
</dbReference>
<feature type="signal peptide" evidence="2">
    <location>
        <begin position="1"/>
        <end position="19"/>
    </location>
</feature>
<evidence type="ECO:0000313" key="4">
    <source>
        <dbReference type="Proteomes" id="UP000527232"/>
    </source>
</evidence>
<dbReference type="Proteomes" id="UP000527232">
    <property type="component" value="Unassembled WGS sequence"/>
</dbReference>
<dbReference type="SUPFAM" id="SSF58069">
    <property type="entry name" value="Virus ectodomain"/>
    <property type="match status" value="1"/>
</dbReference>
<dbReference type="Pfam" id="PF00429">
    <property type="entry name" value="TLV_coat"/>
    <property type="match status" value="1"/>
</dbReference>
<name>A0A7K9M4Y5_OCETE</name>
<gene>
    <name evidence="3" type="primary">Ervv2_2</name>
    <name evidence="3" type="ORF">HYDTET_R15494</name>
</gene>
<proteinExistence type="predicted"/>
<keyword evidence="4" id="KW-1185">Reference proteome</keyword>
<dbReference type="PANTHER" id="PTHR10424">
    <property type="entry name" value="VIRAL ENVELOPE PROTEIN"/>
    <property type="match status" value="1"/>
</dbReference>
<feature type="non-terminal residue" evidence="3">
    <location>
        <position position="1"/>
    </location>
</feature>
<evidence type="ECO:0000313" key="3">
    <source>
        <dbReference type="EMBL" id="NXH70121.1"/>
    </source>
</evidence>
<dbReference type="Gene3D" id="1.10.287.210">
    <property type="match status" value="1"/>
</dbReference>
<accession>A0A7K9M4Y5</accession>
<comment type="caution">
    <text evidence="3">The sequence shown here is derived from an EMBL/GenBank/DDBJ whole genome shotgun (WGS) entry which is preliminary data.</text>
</comment>
<dbReference type="AlphaFoldDB" id="A0A7K9M4Y5"/>
<reference evidence="3 4" key="1">
    <citation type="submission" date="2019-09" db="EMBL/GenBank/DDBJ databases">
        <title>Bird 10,000 Genomes (B10K) Project - Family phase.</title>
        <authorList>
            <person name="Zhang G."/>
        </authorList>
    </citation>
    <scope>NUCLEOTIDE SEQUENCE [LARGE SCALE GENOMIC DNA]</scope>
    <source>
        <strain evidence="3">B10K-DU-001-32</strain>
        <tissue evidence="3">Muscle</tissue>
    </source>
</reference>
<dbReference type="OrthoDB" id="8949317at2759"/>
<protein>
    <submittedName>
        <fullName evidence="3">ERVV2 protein</fullName>
    </submittedName>
</protein>
<evidence type="ECO:0000256" key="2">
    <source>
        <dbReference type="SAM" id="SignalP"/>
    </source>
</evidence>
<feature type="non-terminal residue" evidence="3">
    <location>
        <position position="95"/>
    </location>
</feature>
<feature type="chain" id="PRO_5029749008" evidence="2">
    <location>
        <begin position="20"/>
        <end position="95"/>
    </location>
</feature>
<dbReference type="InterPro" id="IPR018154">
    <property type="entry name" value="TLV/ENV_coat_polyprotein"/>
</dbReference>
<sequence length="95" mass="10810">TRFHSFAQWFILWLRVSELEKAIINISAIIEKIRNETYDAMKVIQEEVSELAEITLQDKMALDMVLTSHGGVCTVLNTSCCVYVDQSGRISTDLE</sequence>